<feature type="non-terminal residue" evidence="2">
    <location>
        <position position="1"/>
    </location>
</feature>
<gene>
    <name evidence="2" type="ORF">B7P43_G03794</name>
</gene>
<evidence type="ECO:0000259" key="1">
    <source>
        <dbReference type="Pfam" id="PF16087"/>
    </source>
</evidence>
<organism evidence="2 3">
    <name type="scientific">Cryptotermes secundus</name>
    <dbReference type="NCBI Taxonomy" id="105785"/>
    <lineage>
        <taxon>Eukaryota</taxon>
        <taxon>Metazoa</taxon>
        <taxon>Ecdysozoa</taxon>
        <taxon>Arthropoda</taxon>
        <taxon>Hexapoda</taxon>
        <taxon>Insecta</taxon>
        <taxon>Pterygota</taxon>
        <taxon>Neoptera</taxon>
        <taxon>Polyneoptera</taxon>
        <taxon>Dictyoptera</taxon>
        <taxon>Blattodea</taxon>
        <taxon>Blattoidea</taxon>
        <taxon>Termitoidae</taxon>
        <taxon>Kalotermitidae</taxon>
        <taxon>Cryptotermitinae</taxon>
        <taxon>Cryptotermes</taxon>
    </lineage>
</organism>
<keyword evidence="3" id="KW-1185">Reference proteome</keyword>
<comment type="caution">
    <text evidence="2">The sequence shown here is derived from an EMBL/GenBank/DDBJ whole genome shotgun (WGS) entry which is preliminary data.</text>
</comment>
<dbReference type="Pfam" id="PF16087">
    <property type="entry name" value="DUF4817"/>
    <property type="match status" value="1"/>
</dbReference>
<name>A0A2J7RIL0_9NEOP</name>
<feature type="domain" description="DUF4817" evidence="1">
    <location>
        <begin position="1"/>
        <end position="36"/>
    </location>
</feature>
<accession>A0A2J7RIL0</accession>
<dbReference type="AlphaFoldDB" id="A0A2J7RIL0"/>
<protein>
    <recommendedName>
        <fullName evidence="1">DUF4817 domain-containing protein</fullName>
    </recommendedName>
</protein>
<sequence length="122" mass="14262">QSLMAVQRRFRTQYGRGPPTRKNIRFWYKNLRTIGIFLLRSPGKTRTSEENIRRITQRGIVHDVLHKSLHLRAYRIQTIHALTPSDQVAAPKWACLMQKLLGPFLFSEKSVTGRSYLDMLKP</sequence>
<dbReference type="InterPro" id="IPR032135">
    <property type="entry name" value="DUF4817"/>
</dbReference>
<dbReference type="EMBL" id="NEVH01003497">
    <property type="protein sequence ID" value="PNF40672.1"/>
    <property type="molecule type" value="Genomic_DNA"/>
</dbReference>
<dbReference type="Proteomes" id="UP000235965">
    <property type="component" value="Unassembled WGS sequence"/>
</dbReference>
<dbReference type="InParanoid" id="A0A2J7RIL0"/>
<evidence type="ECO:0000313" key="2">
    <source>
        <dbReference type="EMBL" id="PNF40672.1"/>
    </source>
</evidence>
<evidence type="ECO:0000313" key="3">
    <source>
        <dbReference type="Proteomes" id="UP000235965"/>
    </source>
</evidence>
<proteinExistence type="predicted"/>
<reference evidence="2 3" key="1">
    <citation type="submission" date="2017-12" db="EMBL/GenBank/DDBJ databases">
        <title>Hemimetabolous genomes reveal molecular basis of termite eusociality.</title>
        <authorList>
            <person name="Harrison M.C."/>
            <person name="Jongepier E."/>
            <person name="Robertson H.M."/>
            <person name="Arning N."/>
            <person name="Bitard-Feildel T."/>
            <person name="Chao H."/>
            <person name="Childers C.P."/>
            <person name="Dinh H."/>
            <person name="Doddapaneni H."/>
            <person name="Dugan S."/>
            <person name="Gowin J."/>
            <person name="Greiner C."/>
            <person name="Han Y."/>
            <person name="Hu H."/>
            <person name="Hughes D.S.T."/>
            <person name="Huylmans A.-K."/>
            <person name="Kemena C."/>
            <person name="Kremer L.P.M."/>
            <person name="Lee S.L."/>
            <person name="Lopez-Ezquerra A."/>
            <person name="Mallet L."/>
            <person name="Monroy-Kuhn J.M."/>
            <person name="Moser A."/>
            <person name="Murali S.C."/>
            <person name="Muzny D.M."/>
            <person name="Otani S."/>
            <person name="Piulachs M.-D."/>
            <person name="Poelchau M."/>
            <person name="Qu J."/>
            <person name="Schaub F."/>
            <person name="Wada-Katsumata A."/>
            <person name="Worley K.C."/>
            <person name="Xie Q."/>
            <person name="Ylla G."/>
            <person name="Poulsen M."/>
            <person name="Gibbs R.A."/>
            <person name="Schal C."/>
            <person name="Richards S."/>
            <person name="Belles X."/>
            <person name="Korb J."/>
            <person name="Bornberg-Bauer E."/>
        </authorList>
    </citation>
    <scope>NUCLEOTIDE SEQUENCE [LARGE SCALE GENOMIC DNA]</scope>
    <source>
        <tissue evidence="2">Whole body</tissue>
    </source>
</reference>